<evidence type="ECO:0000313" key="18">
    <source>
        <dbReference type="EMBL" id="GCE82676.1"/>
    </source>
</evidence>
<feature type="chain" id="PRO_5020816665" evidence="16">
    <location>
        <begin position="44"/>
        <end position="855"/>
    </location>
</feature>
<dbReference type="SMART" id="SM00965">
    <property type="entry name" value="STN"/>
    <property type="match status" value="1"/>
</dbReference>
<dbReference type="InterPro" id="IPR000531">
    <property type="entry name" value="Beta-barrel_TonB"/>
</dbReference>
<evidence type="ECO:0000256" key="11">
    <source>
        <dbReference type="ARBA" id="ARBA00023136"/>
    </source>
</evidence>
<keyword evidence="6 14" id="KW-0812">Transmembrane</keyword>
<dbReference type="AlphaFoldDB" id="A0A4P5NXN0"/>
<sequence>MERGDAPRRTKNRTRCGVLIRQLMAGSALTWCAVELCPSPAMAQGTVVPAAAQTLSVNIPAGELNHALLTLSQTAHLQIFYDMDKVKGLHANAVSGTMTADQALSRMLSGSGYSFSRTGNKISLVKASANITLGPVRVGGTVAHQDPTGPGIGYVATTTMAGTKTDTPITEIPNSIYVVTKQLMQDQQPQNVVEALRYTPGVYSESLGNYSNGSGLDGTNSGIKQRGFSTTSFIDGLALNSGSSGETAFIDRIEAVNGPASVMYGQTNPGGMIGITLKKPTDVPLHQVSLGFGSWGRYEATADVSDKITKSGNIRYRVAAIGVTSGTQVDHIDYHRVGVLPSITWDIDPKTSLTLLGMYMYTPGNGTNYLQYPTCGTLIQDANCRRIPRNTFTGYKSWNEEGSKEAMFEYMFKHDFNKYISFSQTFRYENSYSEQNDVYSRIGITNSEVGVRPWSINSRSTTIGLDSRLYGKFSTGPLKHTWIVGSDFRQLEYMQNAFYDYTQTYTQNLYNPTTNTPVCVNIHSAACEVYGSTGPYNYFQEGVYFQDQIKWKGLSVLLGGREDWVNYNSNRYSVNNDNAAHAITKSSLGDAPEPQHAFTWRAGLIYNTKFGLAPYFSYSTSFVPQAGSTDYLGKPFSPLTGKQMEAGLKYKVPNNNIILTASAFRIDEDHYLISDLEHSGFSSDVGKVRSQGFEVSANANVTKDLRLVASYTYTDIRFAKTNQTAQRVDVYGNSYGNAVSETGKVVPQMPRNMFSVFADYTVPTSFAKGLGINWGMRYVGSTYVDNVESFKTPSYILFDIGAHYDLGQAIPALKGLKAQLAVSNLTNKYYVTSCDGSFCYTGQGRRLYGNLTYNW</sequence>
<evidence type="ECO:0000256" key="7">
    <source>
        <dbReference type="ARBA" id="ARBA00022729"/>
    </source>
</evidence>
<comment type="caution">
    <text evidence="18">The sequence shown here is derived from an EMBL/GenBank/DDBJ whole genome shotgun (WGS) entry which is preliminary data.</text>
</comment>
<keyword evidence="9" id="KW-0406">Ion transport</keyword>
<evidence type="ECO:0000256" key="15">
    <source>
        <dbReference type="RuleBase" id="RU003357"/>
    </source>
</evidence>
<name>A0A4P5NXN0_9PROT</name>
<dbReference type="GO" id="GO:0009279">
    <property type="term" value="C:cell outer membrane"/>
    <property type="evidence" value="ECO:0007669"/>
    <property type="project" value="UniProtKB-SubCell"/>
</dbReference>
<dbReference type="InterPro" id="IPR036942">
    <property type="entry name" value="Beta-barrel_TonB_sf"/>
</dbReference>
<dbReference type="PANTHER" id="PTHR32552">
    <property type="entry name" value="FERRICHROME IRON RECEPTOR-RELATED"/>
    <property type="match status" value="1"/>
</dbReference>
<keyword evidence="10 15" id="KW-0798">TonB box</keyword>
<dbReference type="InterPro" id="IPR011662">
    <property type="entry name" value="Secretin/TonB_short_N"/>
</dbReference>
<evidence type="ECO:0000256" key="1">
    <source>
        <dbReference type="ARBA" id="ARBA00004571"/>
    </source>
</evidence>
<keyword evidence="19" id="KW-1185">Reference proteome</keyword>
<evidence type="ECO:0000256" key="8">
    <source>
        <dbReference type="ARBA" id="ARBA00023004"/>
    </source>
</evidence>
<dbReference type="Pfam" id="PF07715">
    <property type="entry name" value="Plug"/>
    <property type="match status" value="1"/>
</dbReference>
<keyword evidence="4 14" id="KW-1134">Transmembrane beta strand</keyword>
<evidence type="ECO:0000256" key="12">
    <source>
        <dbReference type="ARBA" id="ARBA00023170"/>
    </source>
</evidence>
<dbReference type="PANTHER" id="PTHR32552:SF68">
    <property type="entry name" value="FERRICHROME OUTER MEMBRANE TRANSPORTER_PHAGE RECEPTOR"/>
    <property type="match status" value="1"/>
</dbReference>
<evidence type="ECO:0000313" key="19">
    <source>
        <dbReference type="Proteomes" id="UP000315095"/>
    </source>
</evidence>
<protein>
    <submittedName>
        <fullName evidence="18">TonB-dependent siderophore receptor</fullName>
    </submittedName>
</protein>
<reference evidence="19" key="1">
    <citation type="submission" date="2017-01" db="EMBL/GenBank/DDBJ databases">
        <title>Komagataeibacter sp. MSKU9 whole genome sequencing project.</title>
        <authorList>
            <person name="Matsutani M."/>
            <person name="Naloka K."/>
            <person name="Theeragool G."/>
            <person name="Yakushi T."/>
            <person name="Matsushita K."/>
        </authorList>
    </citation>
    <scope>NUCLEOTIDE SEQUENCE [LARGE SCALE GENOMIC DNA]</scope>
    <source>
        <strain evidence="19">MSKU9</strain>
    </source>
</reference>
<evidence type="ECO:0000256" key="2">
    <source>
        <dbReference type="ARBA" id="ARBA00009810"/>
    </source>
</evidence>
<comment type="subcellular location">
    <subcellularLocation>
        <location evidence="1 14">Cell outer membrane</location>
        <topology evidence="1 14">Multi-pass membrane protein</topology>
    </subcellularLocation>
</comment>
<feature type="domain" description="Secretin/TonB short N-terminal" evidence="17">
    <location>
        <begin position="77"/>
        <end position="127"/>
    </location>
</feature>
<keyword evidence="7 16" id="KW-0732">Signal</keyword>
<keyword evidence="11 14" id="KW-0472">Membrane</keyword>
<dbReference type="PROSITE" id="PS52016">
    <property type="entry name" value="TONB_DEPENDENT_REC_3"/>
    <property type="match status" value="1"/>
</dbReference>
<evidence type="ECO:0000256" key="5">
    <source>
        <dbReference type="ARBA" id="ARBA00022496"/>
    </source>
</evidence>
<keyword evidence="5" id="KW-0410">Iron transport</keyword>
<dbReference type="SUPFAM" id="SSF56935">
    <property type="entry name" value="Porins"/>
    <property type="match status" value="1"/>
</dbReference>
<evidence type="ECO:0000256" key="6">
    <source>
        <dbReference type="ARBA" id="ARBA00022692"/>
    </source>
</evidence>
<dbReference type="InterPro" id="IPR039426">
    <property type="entry name" value="TonB-dep_rcpt-like"/>
</dbReference>
<evidence type="ECO:0000256" key="4">
    <source>
        <dbReference type="ARBA" id="ARBA00022452"/>
    </source>
</evidence>
<evidence type="ECO:0000259" key="17">
    <source>
        <dbReference type="SMART" id="SM00965"/>
    </source>
</evidence>
<keyword evidence="13 14" id="KW-0998">Cell outer membrane</keyword>
<dbReference type="InterPro" id="IPR010105">
    <property type="entry name" value="TonB_sidphr_rcpt"/>
</dbReference>
<evidence type="ECO:0000256" key="10">
    <source>
        <dbReference type="ARBA" id="ARBA00023077"/>
    </source>
</evidence>
<dbReference type="GO" id="GO:0038023">
    <property type="term" value="F:signaling receptor activity"/>
    <property type="evidence" value="ECO:0007669"/>
    <property type="project" value="InterPro"/>
</dbReference>
<evidence type="ECO:0000256" key="16">
    <source>
        <dbReference type="SAM" id="SignalP"/>
    </source>
</evidence>
<dbReference type="CDD" id="cd01347">
    <property type="entry name" value="ligand_gated_channel"/>
    <property type="match status" value="1"/>
</dbReference>
<dbReference type="GO" id="GO:0015891">
    <property type="term" value="P:siderophore transport"/>
    <property type="evidence" value="ECO:0007669"/>
    <property type="project" value="InterPro"/>
</dbReference>
<accession>A0A4P5NXN0</accession>
<dbReference type="EMBL" id="BDLU01000026">
    <property type="protein sequence ID" value="GCE82676.1"/>
    <property type="molecule type" value="Genomic_DNA"/>
</dbReference>
<feature type="signal peptide" evidence="16">
    <location>
        <begin position="1"/>
        <end position="43"/>
    </location>
</feature>
<evidence type="ECO:0000256" key="13">
    <source>
        <dbReference type="ARBA" id="ARBA00023237"/>
    </source>
</evidence>
<dbReference type="Gene3D" id="2.40.170.20">
    <property type="entry name" value="TonB-dependent receptor, beta-barrel domain"/>
    <property type="match status" value="1"/>
</dbReference>
<keyword evidence="8" id="KW-0408">Iron</keyword>
<dbReference type="Proteomes" id="UP000315095">
    <property type="component" value="Unassembled WGS sequence"/>
</dbReference>
<dbReference type="InterPro" id="IPR012910">
    <property type="entry name" value="Plug_dom"/>
</dbReference>
<dbReference type="Gene3D" id="2.170.130.10">
    <property type="entry name" value="TonB-dependent receptor, plug domain"/>
    <property type="match status" value="1"/>
</dbReference>
<dbReference type="NCBIfam" id="TIGR01783">
    <property type="entry name" value="TonB-siderophor"/>
    <property type="match status" value="1"/>
</dbReference>
<keyword evidence="3 14" id="KW-0813">Transport</keyword>
<dbReference type="Pfam" id="PF00593">
    <property type="entry name" value="TonB_dep_Rec_b-barrel"/>
    <property type="match status" value="1"/>
</dbReference>
<gene>
    <name evidence="18" type="primary">bfrH</name>
    <name evidence="18" type="ORF">MSKU9_0817</name>
</gene>
<keyword evidence="12 18" id="KW-0675">Receptor</keyword>
<dbReference type="Pfam" id="PF07660">
    <property type="entry name" value="STN"/>
    <property type="match status" value="1"/>
</dbReference>
<dbReference type="InterPro" id="IPR037066">
    <property type="entry name" value="Plug_dom_sf"/>
</dbReference>
<evidence type="ECO:0000256" key="9">
    <source>
        <dbReference type="ARBA" id="ARBA00023065"/>
    </source>
</evidence>
<organism evidence="18 19">
    <name type="scientific">Komagataeibacter diospyri</name>
    <dbReference type="NCBI Taxonomy" id="1932662"/>
    <lineage>
        <taxon>Bacteria</taxon>
        <taxon>Pseudomonadati</taxon>
        <taxon>Pseudomonadota</taxon>
        <taxon>Alphaproteobacteria</taxon>
        <taxon>Acetobacterales</taxon>
        <taxon>Acetobacteraceae</taxon>
        <taxon>Komagataeibacter</taxon>
    </lineage>
</organism>
<dbReference type="Gene3D" id="3.55.50.30">
    <property type="match status" value="1"/>
</dbReference>
<evidence type="ECO:0000256" key="3">
    <source>
        <dbReference type="ARBA" id="ARBA00022448"/>
    </source>
</evidence>
<proteinExistence type="inferred from homology"/>
<dbReference type="GO" id="GO:0015344">
    <property type="term" value="F:siderophore uptake transmembrane transporter activity"/>
    <property type="evidence" value="ECO:0007669"/>
    <property type="project" value="TreeGrafter"/>
</dbReference>
<comment type="similarity">
    <text evidence="2 14 15">Belongs to the TonB-dependent receptor family.</text>
</comment>
<evidence type="ECO:0000256" key="14">
    <source>
        <dbReference type="PROSITE-ProRule" id="PRU01360"/>
    </source>
</evidence>